<evidence type="ECO:0000313" key="2">
    <source>
        <dbReference type="Proteomes" id="UP001567350"/>
    </source>
</evidence>
<protein>
    <submittedName>
        <fullName evidence="1">YdcH family protein</fullName>
    </submittedName>
</protein>
<name>A0ABV4IJ40_9BURK</name>
<proteinExistence type="predicted"/>
<dbReference type="Pfam" id="PF04325">
    <property type="entry name" value="DUF465"/>
    <property type="match status" value="1"/>
</dbReference>
<organism evidence="1 2">
    <name type="scientific">Comamonas jiangduensis</name>
    <dbReference type="NCBI Taxonomy" id="1194168"/>
    <lineage>
        <taxon>Bacteria</taxon>
        <taxon>Pseudomonadati</taxon>
        <taxon>Pseudomonadota</taxon>
        <taxon>Betaproteobacteria</taxon>
        <taxon>Burkholderiales</taxon>
        <taxon>Comamonadaceae</taxon>
        <taxon>Comamonas</taxon>
    </lineage>
</organism>
<reference evidence="1 2" key="1">
    <citation type="submission" date="2024-08" db="EMBL/GenBank/DDBJ databases">
        <authorList>
            <person name="Feng Z."/>
            <person name="Ronholm J."/>
        </authorList>
    </citation>
    <scope>NUCLEOTIDE SEQUENCE [LARGE SCALE GENOMIC DNA]</scope>
    <source>
        <strain evidence="1 2">4-AB0-8</strain>
    </source>
</reference>
<gene>
    <name evidence="1" type="ORF">ACBP88_13235</name>
</gene>
<dbReference type="RefSeq" id="WP_370893230.1">
    <property type="nucleotide sequence ID" value="NZ_JBGJLR010000016.1"/>
</dbReference>
<sequence length="140" mass="15766">MGAFFISAQARRAVTPCACTAFTINLPTWGGTAAPPVVDERKLMFTQYQEQIEQLRATDKNFSRLCEKHSALDAEVEALVQRKSPSLQVQIENLKKQKLAVKEEIYHMLQQAQPILALKQQKNYMDQAKLAEMSGVRLSA</sequence>
<dbReference type="InterPro" id="IPR038444">
    <property type="entry name" value="DUF465_sf"/>
</dbReference>
<comment type="caution">
    <text evidence="1">The sequence shown here is derived from an EMBL/GenBank/DDBJ whole genome shotgun (WGS) entry which is preliminary data.</text>
</comment>
<dbReference type="Gene3D" id="6.10.280.50">
    <property type="match status" value="1"/>
</dbReference>
<dbReference type="EMBL" id="JBGJLR010000016">
    <property type="protein sequence ID" value="MEZ2740398.1"/>
    <property type="molecule type" value="Genomic_DNA"/>
</dbReference>
<dbReference type="InterPro" id="IPR007420">
    <property type="entry name" value="DUF465"/>
</dbReference>
<dbReference type="Proteomes" id="UP001567350">
    <property type="component" value="Unassembled WGS sequence"/>
</dbReference>
<keyword evidence="2" id="KW-1185">Reference proteome</keyword>
<accession>A0ABV4IJ40</accession>
<evidence type="ECO:0000313" key="1">
    <source>
        <dbReference type="EMBL" id="MEZ2740398.1"/>
    </source>
</evidence>